<dbReference type="EMBL" id="BSFM01000003">
    <property type="protein sequence ID" value="GLK82499.1"/>
    <property type="molecule type" value="Genomic_DNA"/>
</dbReference>
<dbReference type="InterPro" id="IPR006027">
    <property type="entry name" value="NusB_RsmB_TIM44"/>
</dbReference>
<comment type="caution">
    <text evidence="9">The sequence shown here is derived from an EMBL/GenBank/DDBJ whole genome shotgun (WGS) entry which is preliminary data.</text>
</comment>
<evidence type="ECO:0000256" key="4">
    <source>
        <dbReference type="ARBA" id="ARBA00023015"/>
    </source>
</evidence>
<gene>
    <name evidence="6 9" type="primary">nusB</name>
    <name evidence="9" type="ORF">GCM10017653_05680</name>
</gene>
<evidence type="ECO:0000256" key="2">
    <source>
        <dbReference type="ARBA" id="ARBA00022814"/>
    </source>
</evidence>
<dbReference type="SUPFAM" id="SSF48013">
    <property type="entry name" value="NusB-like"/>
    <property type="match status" value="1"/>
</dbReference>
<dbReference type="NCBIfam" id="TIGR01951">
    <property type="entry name" value="nusB"/>
    <property type="match status" value="1"/>
</dbReference>
<dbReference type="HAMAP" id="MF_00073">
    <property type="entry name" value="NusB"/>
    <property type="match status" value="1"/>
</dbReference>
<feature type="region of interest" description="Disordered" evidence="7">
    <location>
        <begin position="1"/>
        <end position="36"/>
    </location>
</feature>
<proteinExistence type="inferred from homology"/>
<dbReference type="Proteomes" id="UP001143330">
    <property type="component" value="Unassembled WGS sequence"/>
</dbReference>
<evidence type="ECO:0000256" key="6">
    <source>
        <dbReference type="HAMAP-Rule" id="MF_00073"/>
    </source>
</evidence>
<dbReference type="GO" id="GO:0031564">
    <property type="term" value="P:transcription antitermination"/>
    <property type="evidence" value="ECO:0007669"/>
    <property type="project" value="UniProtKB-KW"/>
</dbReference>
<reference evidence="9" key="2">
    <citation type="submission" date="2023-01" db="EMBL/GenBank/DDBJ databases">
        <authorList>
            <person name="Sun Q."/>
            <person name="Evtushenko L."/>
        </authorList>
    </citation>
    <scope>NUCLEOTIDE SEQUENCE</scope>
    <source>
        <strain evidence="9">VKM B-2789</strain>
    </source>
</reference>
<comment type="similarity">
    <text evidence="1 6">Belongs to the NusB family.</text>
</comment>
<sequence>MNNSTDAKSTDAKTTDAKTTDAKSSGGKPANHKPLRKSAARLNAVQALYQMDVAATPLPEILAQFESHWIGQEIEGDEIASADLTLFRDVVGGVVREQRAIDPMLDAALVKGWPLKRIETVLRAVLRAGAYELHGRPDIPARVVVAEYVNVAAAFLDREETGMVNAVLDGLAREMRAGEFGG</sequence>
<dbReference type="Pfam" id="PF01029">
    <property type="entry name" value="NusB"/>
    <property type="match status" value="1"/>
</dbReference>
<comment type="function">
    <text evidence="6">Involved in transcription antitermination. Required for transcription of ribosomal RNA (rRNA) genes. Binds specifically to the boxA antiterminator sequence of the ribosomal RNA (rrn) operons.</text>
</comment>
<accession>A0A9W6JUF9</accession>
<dbReference type="GO" id="GO:0005829">
    <property type="term" value="C:cytosol"/>
    <property type="evidence" value="ECO:0007669"/>
    <property type="project" value="TreeGrafter"/>
</dbReference>
<evidence type="ECO:0000259" key="8">
    <source>
        <dbReference type="Pfam" id="PF01029"/>
    </source>
</evidence>
<dbReference type="RefSeq" id="WP_213363144.1">
    <property type="nucleotide sequence ID" value="NZ_BSFM01000003.1"/>
</dbReference>
<dbReference type="InterPro" id="IPR011605">
    <property type="entry name" value="NusB_fam"/>
</dbReference>
<keyword evidence="4 6" id="KW-0805">Transcription regulation</keyword>
<keyword evidence="2 6" id="KW-0889">Transcription antitermination</keyword>
<dbReference type="InterPro" id="IPR035926">
    <property type="entry name" value="NusB-like_sf"/>
</dbReference>
<name>A0A9W6JUF9_9HYPH</name>
<keyword evidence="10" id="KW-1185">Reference proteome</keyword>
<evidence type="ECO:0000313" key="10">
    <source>
        <dbReference type="Proteomes" id="UP001143330"/>
    </source>
</evidence>
<keyword evidence="3 6" id="KW-0694">RNA-binding</keyword>
<dbReference type="PANTHER" id="PTHR11078">
    <property type="entry name" value="N UTILIZATION SUBSTANCE PROTEIN B-RELATED"/>
    <property type="match status" value="1"/>
</dbReference>
<dbReference type="PANTHER" id="PTHR11078:SF3">
    <property type="entry name" value="ANTITERMINATION NUSB DOMAIN-CONTAINING PROTEIN"/>
    <property type="match status" value="1"/>
</dbReference>
<dbReference type="GO" id="GO:0003723">
    <property type="term" value="F:RNA binding"/>
    <property type="evidence" value="ECO:0007669"/>
    <property type="project" value="UniProtKB-UniRule"/>
</dbReference>
<evidence type="ECO:0000256" key="1">
    <source>
        <dbReference type="ARBA" id="ARBA00005952"/>
    </source>
</evidence>
<evidence type="ECO:0000313" key="9">
    <source>
        <dbReference type="EMBL" id="GLK82499.1"/>
    </source>
</evidence>
<evidence type="ECO:0000256" key="5">
    <source>
        <dbReference type="ARBA" id="ARBA00023163"/>
    </source>
</evidence>
<feature type="domain" description="NusB/RsmB/TIM44" evidence="8">
    <location>
        <begin position="39"/>
        <end position="173"/>
    </location>
</feature>
<dbReference type="AlphaFoldDB" id="A0A9W6JUF9"/>
<protein>
    <recommendedName>
        <fullName evidence="6">Transcription antitermination protein NusB</fullName>
    </recommendedName>
    <alternativeName>
        <fullName evidence="6">Antitermination factor NusB</fullName>
    </alternativeName>
</protein>
<keyword evidence="5 6" id="KW-0804">Transcription</keyword>
<evidence type="ECO:0000256" key="7">
    <source>
        <dbReference type="SAM" id="MobiDB-lite"/>
    </source>
</evidence>
<dbReference type="GO" id="GO:0006353">
    <property type="term" value="P:DNA-templated transcription termination"/>
    <property type="evidence" value="ECO:0007669"/>
    <property type="project" value="UniProtKB-UniRule"/>
</dbReference>
<evidence type="ECO:0000256" key="3">
    <source>
        <dbReference type="ARBA" id="ARBA00022884"/>
    </source>
</evidence>
<dbReference type="Gene3D" id="1.10.940.10">
    <property type="entry name" value="NusB-like"/>
    <property type="match status" value="1"/>
</dbReference>
<feature type="compositionally biased region" description="Basic and acidic residues" evidence="7">
    <location>
        <begin position="8"/>
        <end position="21"/>
    </location>
</feature>
<organism evidence="9 10">
    <name type="scientific">Ancylobacter defluvii</name>
    <dbReference type="NCBI Taxonomy" id="1282440"/>
    <lineage>
        <taxon>Bacteria</taxon>
        <taxon>Pseudomonadati</taxon>
        <taxon>Pseudomonadota</taxon>
        <taxon>Alphaproteobacteria</taxon>
        <taxon>Hyphomicrobiales</taxon>
        <taxon>Xanthobacteraceae</taxon>
        <taxon>Ancylobacter</taxon>
    </lineage>
</organism>
<reference evidence="9" key="1">
    <citation type="journal article" date="2014" name="Int. J. Syst. Evol. Microbiol.">
        <title>Complete genome sequence of Corynebacterium casei LMG S-19264T (=DSM 44701T), isolated from a smear-ripened cheese.</title>
        <authorList>
            <consortium name="US DOE Joint Genome Institute (JGI-PGF)"/>
            <person name="Walter F."/>
            <person name="Albersmeier A."/>
            <person name="Kalinowski J."/>
            <person name="Ruckert C."/>
        </authorList>
    </citation>
    <scope>NUCLEOTIDE SEQUENCE</scope>
    <source>
        <strain evidence="9">VKM B-2789</strain>
    </source>
</reference>